<dbReference type="Gene3D" id="1.25.40.10">
    <property type="entry name" value="Tetratricopeptide repeat domain"/>
    <property type="match status" value="3"/>
</dbReference>
<dbReference type="Pfam" id="PF20431">
    <property type="entry name" value="E_motif"/>
    <property type="match status" value="1"/>
</dbReference>
<keyword evidence="4" id="KW-1185">Reference proteome</keyword>
<dbReference type="PANTHER" id="PTHR47926:SF438">
    <property type="entry name" value="PENTATRICOPEPTIDE REPEAT-CONTAINING PROTEIN"/>
    <property type="match status" value="1"/>
</dbReference>
<feature type="repeat" description="PPR" evidence="2">
    <location>
        <begin position="273"/>
        <end position="307"/>
    </location>
</feature>
<dbReference type="EMBL" id="JBGMDY010000010">
    <property type="protein sequence ID" value="KAL2320033.1"/>
    <property type="molecule type" value="Genomic_DNA"/>
</dbReference>
<gene>
    <name evidence="3" type="ORF">Fmac_029002</name>
</gene>
<dbReference type="AlphaFoldDB" id="A0ABD1L9F1"/>
<dbReference type="PANTHER" id="PTHR47926">
    <property type="entry name" value="PENTATRICOPEPTIDE REPEAT-CONTAINING PROTEIN"/>
    <property type="match status" value="1"/>
</dbReference>
<dbReference type="NCBIfam" id="TIGR00756">
    <property type="entry name" value="PPR"/>
    <property type="match status" value="3"/>
</dbReference>
<accession>A0ABD1L9F1</accession>
<reference evidence="3 4" key="1">
    <citation type="submission" date="2024-08" db="EMBL/GenBank/DDBJ databases">
        <title>Insights into the chromosomal genome structure of Flemingia macrophylla.</title>
        <authorList>
            <person name="Ding Y."/>
            <person name="Zhao Y."/>
            <person name="Bi W."/>
            <person name="Wu M."/>
            <person name="Zhao G."/>
            <person name="Gong Y."/>
            <person name="Li W."/>
            <person name="Zhang P."/>
        </authorList>
    </citation>
    <scope>NUCLEOTIDE SEQUENCE [LARGE SCALE GENOMIC DNA]</scope>
    <source>
        <strain evidence="3">DYQJB</strain>
        <tissue evidence="3">Leaf</tissue>
    </source>
</reference>
<dbReference type="Pfam" id="PF01535">
    <property type="entry name" value="PPR"/>
    <property type="match status" value="1"/>
</dbReference>
<feature type="repeat" description="PPR" evidence="2">
    <location>
        <begin position="308"/>
        <end position="342"/>
    </location>
</feature>
<dbReference type="Pfam" id="PF13041">
    <property type="entry name" value="PPR_2"/>
    <property type="match status" value="2"/>
</dbReference>
<name>A0ABD1L9F1_9FABA</name>
<evidence type="ECO:0000256" key="1">
    <source>
        <dbReference type="ARBA" id="ARBA00022737"/>
    </source>
</evidence>
<organism evidence="3 4">
    <name type="scientific">Flemingia macrophylla</name>
    <dbReference type="NCBI Taxonomy" id="520843"/>
    <lineage>
        <taxon>Eukaryota</taxon>
        <taxon>Viridiplantae</taxon>
        <taxon>Streptophyta</taxon>
        <taxon>Embryophyta</taxon>
        <taxon>Tracheophyta</taxon>
        <taxon>Spermatophyta</taxon>
        <taxon>Magnoliopsida</taxon>
        <taxon>eudicotyledons</taxon>
        <taxon>Gunneridae</taxon>
        <taxon>Pentapetalae</taxon>
        <taxon>rosids</taxon>
        <taxon>fabids</taxon>
        <taxon>Fabales</taxon>
        <taxon>Fabaceae</taxon>
        <taxon>Papilionoideae</taxon>
        <taxon>50 kb inversion clade</taxon>
        <taxon>NPAAA clade</taxon>
        <taxon>indigoferoid/millettioid clade</taxon>
        <taxon>Phaseoleae</taxon>
        <taxon>Flemingia</taxon>
    </lineage>
</organism>
<dbReference type="FunFam" id="1.25.40.10:FF:000538">
    <property type="entry name" value="Pentatricopeptide repeat-containing protein"/>
    <property type="match status" value="1"/>
</dbReference>
<evidence type="ECO:0008006" key="5">
    <source>
        <dbReference type="Google" id="ProtNLM"/>
    </source>
</evidence>
<dbReference type="PROSITE" id="PS51375">
    <property type="entry name" value="PPR"/>
    <property type="match status" value="3"/>
</dbReference>
<comment type="caution">
    <text evidence="3">The sequence shown here is derived from an EMBL/GenBank/DDBJ whole genome shotgun (WGS) entry which is preliminary data.</text>
</comment>
<dbReference type="InterPro" id="IPR011990">
    <property type="entry name" value="TPR-like_helical_dom_sf"/>
</dbReference>
<dbReference type="InterPro" id="IPR046960">
    <property type="entry name" value="PPR_At4g14850-like_plant"/>
</dbReference>
<proteinExistence type="predicted"/>
<feature type="repeat" description="PPR" evidence="2">
    <location>
        <begin position="172"/>
        <end position="206"/>
    </location>
</feature>
<keyword evidence="1" id="KW-0677">Repeat</keyword>
<dbReference type="FunFam" id="1.25.40.10:FF:000378">
    <property type="entry name" value="Pentatricopeptide repeat-containing protein mitochondrial"/>
    <property type="match status" value="1"/>
</dbReference>
<sequence>MPTKLFPPMIQALLTTFCIKNKNFRPFSSHKLSPKRLNKRLDALRVLNLVSPKTRAANVESRQIHLRLIDDLLENNATIPLDHDSATTEITIQSSVLQMEQGFGVDACFLSQAVSSCSSKRDFWGGNQYHCLAITTGFIANVYLGSSLISLYTRCASLGDAYRVFEEMPVRNVVSWTAIISGFAQKWRVGMCLELFHRMRGSDLRPNYFTYTSLLSACMGSGALGHGRCVHCQIIHMGFHSYLHIDNALIAMYSKCGAIDDALYIFENMVDRDVVTWNTMISGYARHGLAQEVINFFEEMIKQGVNPDAVTYLGVLSSCRHGGLVKEGQVYFTSMVEHGLQPEVDHYSCIVDLLGRAGMLQEAHDFIQNMPIFPNAVIWGSLLSSSRLHGSVQIGVQAAENRLSLEPGCSATLQQLANLYARVGWWNQVARVRKLMKDKGLKPNPGCSWVEVKGKVHRFEAEDKSNRMTEILLIMNNLTDHMSSLNLQTLMCEEENIWFSQC</sequence>
<protein>
    <recommendedName>
        <fullName evidence="5">Pentatricopeptide repeat-containing protein</fullName>
    </recommendedName>
</protein>
<dbReference type="Proteomes" id="UP001603857">
    <property type="component" value="Unassembled WGS sequence"/>
</dbReference>
<dbReference type="InterPro" id="IPR046848">
    <property type="entry name" value="E_motif"/>
</dbReference>
<evidence type="ECO:0000256" key="2">
    <source>
        <dbReference type="PROSITE-ProRule" id="PRU00708"/>
    </source>
</evidence>
<dbReference type="InterPro" id="IPR002885">
    <property type="entry name" value="PPR_rpt"/>
</dbReference>
<evidence type="ECO:0000313" key="3">
    <source>
        <dbReference type="EMBL" id="KAL2320033.1"/>
    </source>
</evidence>
<evidence type="ECO:0000313" key="4">
    <source>
        <dbReference type="Proteomes" id="UP001603857"/>
    </source>
</evidence>